<sequence length="152" mass="15285">MIVFDLKCGQGHVFEAWFGSSAAWEGQRAAGLVACPMCGSVEVEKAVMAPNVGAKGNQAPAPAAGPSGEGPIAPEVIKEAIATLAALQARALEGSQWVGTGFADKARAMHLGEAPAAPIHGQTSAAEAKALIEEGVPVAPLPLPVVPPEACN</sequence>
<dbReference type="InterPro" id="IPR009562">
    <property type="entry name" value="DUF1178"/>
</dbReference>
<dbReference type="AlphaFoldDB" id="A0A7W6JPB3"/>
<dbReference type="EMBL" id="JACIEH010000001">
    <property type="protein sequence ID" value="MBB4097060.1"/>
    <property type="molecule type" value="Genomic_DNA"/>
</dbReference>
<organism evidence="1 2">
    <name type="scientific">Sphingomonas kyeonggiensis</name>
    <dbReference type="NCBI Taxonomy" id="1268553"/>
    <lineage>
        <taxon>Bacteria</taxon>
        <taxon>Pseudomonadati</taxon>
        <taxon>Pseudomonadota</taxon>
        <taxon>Alphaproteobacteria</taxon>
        <taxon>Sphingomonadales</taxon>
        <taxon>Sphingomonadaceae</taxon>
        <taxon>Sphingomonas</taxon>
    </lineage>
</organism>
<dbReference type="Pfam" id="PF06676">
    <property type="entry name" value="DUF1178"/>
    <property type="match status" value="1"/>
</dbReference>
<evidence type="ECO:0000313" key="2">
    <source>
        <dbReference type="Proteomes" id="UP000557392"/>
    </source>
</evidence>
<dbReference type="PIRSF" id="PIRSF032131">
    <property type="entry name" value="UCP032131"/>
    <property type="match status" value="1"/>
</dbReference>
<evidence type="ECO:0008006" key="3">
    <source>
        <dbReference type="Google" id="ProtNLM"/>
    </source>
</evidence>
<gene>
    <name evidence="1" type="ORF">GGR46_000593</name>
</gene>
<accession>A0A7W6JPB3</accession>
<protein>
    <recommendedName>
        <fullName evidence="3">DUF1178 family protein</fullName>
    </recommendedName>
</protein>
<reference evidence="1 2" key="1">
    <citation type="submission" date="2020-08" db="EMBL/GenBank/DDBJ databases">
        <title>Genomic Encyclopedia of Type Strains, Phase IV (KMG-IV): sequencing the most valuable type-strain genomes for metagenomic binning, comparative biology and taxonomic classification.</title>
        <authorList>
            <person name="Goeker M."/>
        </authorList>
    </citation>
    <scope>NUCLEOTIDE SEQUENCE [LARGE SCALE GENOMIC DNA]</scope>
    <source>
        <strain evidence="1 2">DSM 101806</strain>
    </source>
</reference>
<keyword evidence="2" id="KW-1185">Reference proteome</keyword>
<comment type="caution">
    <text evidence="1">The sequence shown here is derived from an EMBL/GenBank/DDBJ whole genome shotgun (WGS) entry which is preliminary data.</text>
</comment>
<proteinExistence type="predicted"/>
<dbReference type="Proteomes" id="UP000557392">
    <property type="component" value="Unassembled WGS sequence"/>
</dbReference>
<dbReference type="RefSeq" id="WP_183994422.1">
    <property type="nucleotide sequence ID" value="NZ_JACIEH010000001.1"/>
</dbReference>
<evidence type="ECO:0000313" key="1">
    <source>
        <dbReference type="EMBL" id="MBB4097060.1"/>
    </source>
</evidence>
<name>A0A7W6JPB3_9SPHN</name>